<evidence type="ECO:0000313" key="3">
    <source>
        <dbReference type="EMBL" id="CAG9286723.1"/>
    </source>
</evidence>
<accession>A0A8J9X5R9</accession>
<dbReference type="EMBL" id="OU594964">
    <property type="protein sequence ID" value="CAG9286723.1"/>
    <property type="molecule type" value="Genomic_DNA"/>
</dbReference>
<name>A0A8J9X5R9_PHATR</name>
<proteinExistence type="predicted"/>
<dbReference type="Pfam" id="PF05050">
    <property type="entry name" value="Methyltransf_21"/>
    <property type="match status" value="1"/>
</dbReference>
<reference evidence="3" key="1">
    <citation type="submission" date="2022-02" db="EMBL/GenBank/DDBJ databases">
        <authorList>
            <person name="Giguere J D."/>
        </authorList>
    </citation>
    <scope>NUCLEOTIDE SEQUENCE</scope>
    <source>
        <strain evidence="3">CCAP 1055/1</strain>
    </source>
</reference>
<feature type="region of interest" description="Disordered" evidence="1">
    <location>
        <begin position="1"/>
        <end position="37"/>
    </location>
</feature>
<evidence type="ECO:0000256" key="1">
    <source>
        <dbReference type="SAM" id="MobiDB-lite"/>
    </source>
</evidence>
<protein>
    <recommendedName>
        <fullName evidence="2">Methyltransferase FkbM domain-containing protein</fullName>
    </recommendedName>
</protein>
<evidence type="ECO:0000259" key="2">
    <source>
        <dbReference type="Pfam" id="PF05050"/>
    </source>
</evidence>
<organism evidence="3">
    <name type="scientific">Phaeodactylum tricornutum</name>
    <name type="common">Diatom</name>
    <dbReference type="NCBI Taxonomy" id="2850"/>
    <lineage>
        <taxon>Eukaryota</taxon>
        <taxon>Sar</taxon>
        <taxon>Stramenopiles</taxon>
        <taxon>Ochrophyta</taxon>
        <taxon>Bacillariophyta</taxon>
        <taxon>Bacillariophyceae</taxon>
        <taxon>Bacillariophycidae</taxon>
        <taxon>Naviculales</taxon>
        <taxon>Phaeodactylaceae</taxon>
        <taxon>Phaeodactylum</taxon>
    </lineage>
</organism>
<gene>
    <name evidence="3" type="ORF">PTTT1_LOCUS33253</name>
</gene>
<dbReference type="AlphaFoldDB" id="A0A8J9X5R9"/>
<feature type="domain" description="Methyltransferase FkbM" evidence="2">
    <location>
        <begin position="39"/>
        <end position="91"/>
    </location>
</feature>
<sequence>MEQVQFKLHDGSRRAPSGGIEGLGFDNDPNKPKTKDPAVSLYTVPVQEILERYRAPPVMEYLSLDIEGAEYFVMKDFPFTTYRFKIMTIERPSQELVDLLYSNQYVYLAANNEYGMETLWVHRDHLSELDTTAIEAVKWRTVSTRWIEVGTSPAEKPRVIAQK</sequence>
<dbReference type="Proteomes" id="UP000836788">
    <property type="component" value="Chromosome 23"/>
</dbReference>
<dbReference type="InterPro" id="IPR006342">
    <property type="entry name" value="FkbM_mtfrase"/>
</dbReference>